<keyword evidence="4 8" id="KW-0808">Transferase</keyword>
<dbReference type="NCBIfam" id="NF002049">
    <property type="entry name" value="PRK00881.1"/>
    <property type="match status" value="1"/>
</dbReference>
<comment type="pathway">
    <text evidence="2 8">Purine metabolism; IMP biosynthesis via de novo pathway; 5-formamido-1-(5-phospho-D-ribosyl)imidazole-4-carboxamide from 5-amino-1-(5-phospho-D-ribosyl)imidazole-4-carboxamide (10-formyl THF route): step 1/1.</text>
</comment>
<evidence type="ECO:0000256" key="8">
    <source>
        <dbReference type="HAMAP-Rule" id="MF_00139"/>
    </source>
</evidence>
<dbReference type="GO" id="GO:0004643">
    <property type="term" value="F:phosphoribosylaminoimidazolecarboxamide formyltransferase activity"/>
    <property type="evidence" value="ECO:0007669"/>
    <property type="project" value="UniProtKB-EC"/>
</dbReference>
<dbReference type="Pfam" id="PF01808">
    <property type="entry name" value="AICARFT_IMPCHas"/>
    <property type="match status" value="1"/>
</dbReference>
<keyword evidence="7 8" id="KW-0511">Multifunctional enzyme</keyword>
<dbReference type="InterPro" id="IPR024051">
    <property type="entry name" value="AICAR_Tfase_dup_dom_sf"/>
</dbReference>
<protein>
    <recommendedName>
        <fullName evidence="8">Bifunctional purine biosynthesis protein PurH</fullName>
    </recommendedName>
    <domain>
        <recommendedName>
            <fullName evidence="8">Phosphoribosylaminoimidazolecarboxamide formyltransferase</fullName>
            <ecNumber evidence="8">2.1.2.3</ecNumber>
        </recommendedName>
        <alternativeName>
            <fullName evidence="8">AICAR transformylase</fullName>
        </alternativeName>
    </domain>
    <domain>
        <recommendedName>
            <fullName evidence="8">IMP cyclohydrolase</fullName>
            <ecNumber evidence="8">3.5.4.10</ecNumber>
        </recommendedName>
        <alternativeName>
            <fullName evidence="8">ATIC</fullName>
        </alternativeName>
        <alternativeName>
            <fullName evidence="8">IMP synthase</fullName>
        </alternativeName>
        <alternativeName>
            <fullName evidence="8">Inosinicase</fullName>
        </alternativeName>
    </domain>
</protein>
<evidence type="ECO:0000256" key="7">
    <source>
        <dbReference type="ARBA" id="ARBA00023268"/>
    </source>
</evidence>
<dbReference type="SUPFAM" id="SSF52335">
    <property type="entry name" value="Methylglyoxal synthase-like"/>
    <property type="match status" value="1"/>
</dbReference>
<dbReference type="PIRSF" id="PIRSF000414">
    <property type="entry name" value="AICARFT_IMPCHas"/>
    <property type="match status" value="1"/>
</dbReference>
<dbReference type="PROSITE" id="PS51855">
    <property type="entry name" value="MGS"/>
    <property type="match status" value="1"/>
</dbReference>
<dbReference type="Gene3D" id="3.40.140.20">
    <property type="match status" value="2"/>
</dbReference>
<dbReference type="Gene3D" id="3.40.50.1380">
    <property type="entry name" value="Methylglyoxal synthase-like domain"/>
    <property type="match status" value="1"/>
</dbReference>
<dbReference type="CDD" id="cd01421">
    <property type="entry name" value="IMPCH"/>
    <property type="match status" value="1"/>
</dbReference>
<dbReference type="RefSeq" id="WP_321543599.1">
    <property type="nucleotide sequence ID" value="NZ_JAXIVS010000001.1"/>
</dbReference>
<gene>
    <name evidence="8 10" type="primary">purH</name>
    <name evidence="10" type="ORF">SYV04_00705</name>
</gene>
<evidence type="ECO:0000256" key="6">
    <source>
        <dbReference type="ARBA" id="ARBA00022801"/>
    </source>
</evidence>
<evidence type="ECO:0000259" key="9">
    <source>
        <dbReference type="PROSITE" id="PS51855"/>
    </source>
</evidence>
<evidence type="ECO:0000256" key="2">
    <source>
        <dbReference type="ARBA" id="ARBA00004954"/>
    </source>
</evidence>
<sequence length="514" mass="54739">MLALLSVSDKRGLVPFAQGLVQRGFRLLSTGGTLAALQAAGVPATKVSEHTQSPEILGGRVKTLHPRIHGGLLGRLDVESDRLEMSQHGITPISLVAVNLYPFRQTVASGAGEADVIEQIDIGGPAMVRAAAKNYRHVSVVVDPDDYGAVLEELEKSGGVGEETRRRLMRKAFSHTAAYDAAIAGWLSGQAQEPFPAELSLPFQKVQGLRYGENPHQRGAFYREYTTPSEPTVAFSKVLQGKELSYNNLLDLDAALGLVLEFPEQPCAVIIKHNTPCGVALDEALVRAYRTARAADEVSAFGGIVALNREVDEACAQALAETFLEAVIAPSYSAAALQVLAAKKNLRLLEAGPALASAEARPRVQLEARSVSGGLLLQDKDAAEPPLEWKVVTQRKPTAEEERALRFAWRVCKHVKSNAIVFSSADRLLAAGGGQTSRVDSVKIAAARGGEALKGSAVASDAFFPFRDGLDEVARAGATCVIQPGGSVRDAELIAAADEHGVAMVLTGVRHFRH</sequence>
<dbReference type="NCBIfam" id="TIGR00355">
    <property type="entry name" value="purH"/>
    <property type="match status" value="1"/>
</dbReference>
<name>A0ABU5GUL1_9BACT</name>
<comment type="catalytic activity">
    <reaction evidence="8">
        <text>(6R)-10-formyltetrahydrofolate + 5-amino-1-(5-phospho-beta-D-ribosyl)imidazole-4-carboxamide = 5-formamido-1-(5-phospho-D-ribosyl)imidazole-4-carboxamide + (6S)-5,6,7,8-tetrahydrofolate</text>
        <dbReference type="Rhea" id="RHEA:22192"/>
        <dbReference type="ChEBI" id="CHEBI:57453"/>
        <dbReference type="ChEBI" id="CHEBI:58467"/>
        <dbReference type="ChEBI" id="CHEBI:58475"/>
        <dbReference type="ChEBI" id="CHEBI:195366"/>
        <dbReference type="EC" id="2.1.2.3"/>
    </reaction>
</comment>
<comment type="domain">
    <text evidence="8">The IMP cyclohydrolase activity resides in the N-terminal region.</text>
</comment>
<dbReference type="InterPro" id="IPR011607">
    <property type="entry name" value="MGS-like_dom"/>
</dbReference>
<proteinExistence type="inferred from homology"/>
<dbReference type="EC" id="2.1.2.3" evidence="8"/>
<comment type="catalytic activity">
    <reaction evidence="8">
        <text>IMP + H2O = 5-formamido-1-(5-phospho-D-ribosyl)imidazole-4-carboxamide</text>
        <dbReference type="Rhea" id="RHEA:18445"/>
        <dbReference type="ChEBI" id="CHEBI:15377"/>
        <dbReference type="ChEBI" id="CHEBI:58053"/>
        <dbReference type="ChEBI" id="CHEBI:58467"/>
        <dbReference type="EC" id="3.5.4.10"/>
    </reaction>
</comment>
<dbReference type="PANTHER" id="PTHR11692:SF0">
    <property type="entry name" value="BIFUNCTIONAL PURINE BIOSYNTHESIS PROTEIN ATIC"/>
    <property type="match status" value="1"/>
</dbReference>
<comment type="caution">
    <text evidence="10">The sequence shown here is derived from an EMBL/GenBank/DDBJ whole genome shotgun (WGS) entry which is preliminary data.</text>
</comment>
<evidence type="ECO:0000256" key="3">
    <source>
        <dbReference type="ARBA" id="ARBA00007667"/>
    </source>
</evidence>
<dbReference type="EC" id="3.5.4.10" evidence="8"/>
<dbReference type="SUPFAM" id="SSF53927">
    <property type="entry name" value="Cytidine deaminase-like"/>
    <property type="match status" value="1"/>
</dbReference>
<accession>A0ABU5GUL1</accession>
<evidence type="ECO:0000256" key="1">
    <source>
        <dbReference type="ARBA" id="ARBA00004844"/>
    </source>
</evidence>
<dbReference type="Pfam" id="PF02142">
    <property type="entry name" value="MGS"/>
    <property type="match status" value="1"/>
</dbReference>
<dbReference type="InterPro" id="IPR016193">
    <property type="entry name" value="Cytidine_deaminase-like"/>
</dbReference>
<dbReference type="SMART" id="SM00798">
    <property type="entry name" value="AICARFT_IMPCHas"/>
    <property type="match status" value="1"/>
</dbReference>
<dbReference type="HAMAP" id="MF_00139">
    <property type="entry name" value="PurH"/>
    <property type="match status" value="1"/>
</dbReference>
<dbReference type="Proteomes" id="UP001291309">
    <property type="component" value="Unassembled WGS sequence"/>
</dbReference>
<dbReference type="InterPro" id="IPR036914">
    <property type="entry name" value="MGS-like_dom_sf"/>
</dbReference>
<dbReference type="InterPro" id="IPR002695">
    <property type="entry name" value="PurH-like"/>
</dbReference>
<feature type="domain" description="MGS-like" evidence="9">
    <location>
        <begin position="1"/>
        <end position="142"/>
    </location>
</feature>
<keyword evidence="11" id="KW-1185">Reference proteome</keyword>
<dbReference type="GO" id="GO:0003937">
    <property type="term" value="F:IMP cyclohydrolase activity"/>
    <property type="evidence" value="ECO:0007669"/>
    <property type="project" value="UniProtKB-EC"/>
</dbReference>
<keyword evidence="5 8" id="KW-0658">Purine biosynthesis</keyword>
<comment type="pathway">
    <text evidence="1 8">Purine metabolism; IMP biosynthesis via de novo pathway; IMP from 5-formamido-1-(5-phospho-D-ribosyl)imidazole-4-carboxamide: step 1/1.</text>
</comment>
<comment type="similarity">
    <text evidence="3 8">Belongs to the PurH family.</text>
</comment>
<keyword evidence="6 8" id="KW-0378">Hydrolase</keyword>
<evidence type="ECO:0000313" key="10">
    <source>
        <dbReference type="EMBL" id="MDY7224873.1"/>
    </source>
</evidence>
<evidence type="ECO:0000256" key="4">
    <source>
        <dbReference type="ARBA" id="ARBA00022679"/>
    </source>
</evidence>
<dbReference type="EMBL" id="JAXIVS010000001">
    <property type="protein sequence ID" value="MDY7224873.1"/>
    <property type="molecule type" value="Genomic_DNA"/>
</dbReference>
<evidence type="ECO:0000313" key="11">
    <source>
        <dbReference type="Proteomes" id="UP001291309"/>
    </source>
</evidence>
<reference evidence="10 11" key="1">
    <citation type="submission" date="2023-12" db="EMBL/GenBank/DDBJ databases">
        <title>the genome sequence of Hyalangium sp. s54d21.</title>
        <authorList>
            <person name="Zhang X."/>
        </authorList>
    </citation>
    <scope>NUCLEOTIDE SEQUENCE [LARGE SCALE GENOMIC DNA]</scope>
    <source>
        <strain evidence="11">s54d21</strain>
    </source>
</reference>
<organism evidence="10 11">
    <name type="scientific">Hyalangium rubrum</name>
    <dbReference type="NCBI Taxonomy" id="3103134"/>
    <lineage>
        <taxon>Bacteria</taxon>
        <taxon>Pseudomonadati</taxon>
        <taxon>Myxococcota</taxon>
        <taxon>Myxococcia</taxon>
        <taxon>Myxococcales</taxon>
        <taxon>Cystobacterineae</taxon>
        <taxon>Archangiaceae</taxon>
        <taxon>Hyalangium</taxon>
    </lineage>
</organism>
<dbReference type="SMART" id="SM00851">
    <property type="entry name" value="MGS"/>
    <property type="match status" value="1"/>
</dbReference>
<evidence type="ECO:0000256" key="5">
    <source>
        <dbReference type="ARBA" id="ARBA00022755"/>
    </source>
</evidence>
<dbReference type="PANTHER" id="PTHR11692">
    <property type="entry name" value="BIFUNCTIONAL PURINE BIOSYNTHESIS PROTEIN PURH"/>
    <property type="match status" value="1"/>
</dbReference>